<dbReference type="AlphaFoldDB" id="B9SHP1"/>
<dbReference type="InParanoid" id="B9SHP1"/>
<gene>
    <name evidence="1" type="ORF">RCOM_0742090</name>
</gene>
<protein>
    <submittedName>
        <fullName evidence="1">Uncharacterized protein</fullName>
    </submittedName>
</protein>
<proteinExistence type="predicted"/>
<keyword evidence="2" id="KW-1185">Reference proteome</keyword>
<dbReference type="Proteomes" id="UP000008311">
    <property type="component" value="Unassembled WGS sequence"/>
</dbReference>
<accession>B9SHP1</accession>
<dbReference type="EMBL" id="EQ973965">
    <property type="protein sequence ID" value="EEF36868.1"/>
    <property type="molecule type" value="Genomic_DNA"/>
</dbReference>
<evidence type="ECO:0000313" key="1">
    <source>
        <dbReference type="EMBL" id="EEF36868.1"/>
    </source>
</evidence>
<name>B9SHP1_RICCO</name>
<evidence type="ECO:0000313" key="2">
    <source>
        <dbReference type="Proteomes" id="UP000008311"/>
    </source>
</evidence>
<organism evidence="1 2">
    <name type="scientific">Ricinus communis</name>
    <name type="common">Castor bean</name>
    <dbReference type="NCBI Taxonomy" id="3988"/>
    <lineage>
        <taxon>Eukaryota</taxon>
        <taxon>Viridiplantae</taxon>
        <taxon>Streptophyta</taxon>
        <taxon>Embryophyta</taxon>
        <taxon>Tracheophyta</taxon>
        <taxon>Spermatophyta</taxon>
        <taxon>Magnoliopsida</taxon>
        <taxon>eudicotyledons</taxon>
        <taxon>Gunneridae</taxon>
        <taxon>Pentapetalae</taxon>
        <taxon>rosids</taxon>
        <taxon>fabids</taxon>
        <taxon>Malpighiales</taxon>
        <taxon>Euphorbiaceae</taxon>
        <taxon>Acalyphoideae</taxon>
        <taxon>Acalypheae</taxon>
        <taxon>Ricinus</taxon>
    </lineage>
</organism>
<sequence length="93" mass="10851">MSKNNFFLSITCSFERPYHQILRKEEKKGKGSRIIHLLPSWPHSFLLVWIGYQEQGRNILTRQGNLVRVPSTLSCKTILEIDPWSNYKVAASF</sequence>
<reference evidence="2" key="1">
    <citation type="journal article" date="2010" name="Nat. Biotechnol.">
        <title>Draft genome sequence of the oilseed species Ricinus communis.</title>
        <authorList>
            <person name="Chan A.P."/>
            <person name="Crabtree J."/>
            <person name="Zhao Q."/>
            <person name="Lorenzi H."/>
            <person name="Orvis J."/>
            <person name="Puiu D."/>
            <person name="Melake-Berhan A."/>
            <person name="Jones K.M."/>
            <person name="Redman J."/>
            <person name="Chen G."/>
            <person name="Cahoon E.B."/>
            <person name="Gedil M."/>
            <person name="Stanke M."/>
            <person name="Haas B.J."/>
            <person name="Wortman J.R."/>
            <person name="Fraser-Liggett C.M."/>
            <person name="Ravel J."/>
            <person name="Rabinowicz P.D."/>
        </authorList>
    </citation>
    <scope>NUCLEOTIDE SEQUENCE [LARGE SCALE GENOMIC DNA]</scope>
    <source>
        <strain evidence="2">cv. Hale</strain>
    </source>
</reference>